<keyword evidence="10" id="KW-1185">Reference proteome</keyword>
<dbReference type="EMBL" id="BNCJ01000003">
    <property type="protein sequence ID" value="GHF45580.1"/>
    <property type="molecule type" value="Genomic_DNA"/>
</dbReference>
<dbReference type="InterPro" id="IPR020616">
    <property type="entry name" value="Thiolase_N"/>
</dbReference>
<evidence type="ECO:0000256" key="5">
    <source>
        <dbReference type="ARBA" id="ARBA00023121"/>
    </source>
</evidence>
<dbReference type="PANTHER" id="PTHR42870">
    <property type="entry name" value="ACETYL-COA C-ACETYLTRANSFERASE"/>
    <property type="match status" value="1"/>
</dbReference>
<feature type="domain" description="Thiolase N-terminal" evidence="7">
    <location>
        <begin position="4"/>
        <end position="120"/>
    </location>
</feature>
<feature type="domain" description="Thiolase C-terminal" evidence="8">
    <location>
        <begin position="288"/>
        <end position="403"/>
    </location>
</feature>
<gene>
    <name evidence="9" type="ORF">GCM10017056_16520</name>
</gene>
<reference evidence="9" key="1">
    <citation type="journal article" date="2014" name="Int. J. Syst. Evol. Microbiol.">
        <title>Complete genome sequence of Corynebacterium casei LMG S-19264T (=DSM 44701T), isolated from a smear-ripened cheese.</title>
        <authorList>
            <consortium name="US DOE Joint Genome Institute (JGI-PGF)"/>
            <person name="Walter F."/>
            <person name="Albersmeier A."/>
            <person name="Kalinowski J."/>
            <person name="Ruckert C."/>
        </authorList>
    </citation>
    <scope>NUCLEOTIDE SEQUENCE</scope>
    <source>
        <strain evidence="9">KCTC 42650</strain>
    </source>
</reference>
<dbReference type="GO" id="GO:0003988">
    <property type="term" value="F:acetyl-CoA C-acyltransferase activity"/>
    <property type="evidence" value="ECO:0007669"/>
    <property type="project" value="UniProtKB-ARBA"/>
</dbReference>
<dbReference type="GO" id="GO:0008289">
    <property type="term" value="F:lipid binding"/>
    <property type="evidence" value="ECO:0007669"/>
    <property type="project" value="UniProtKB-KW"/>
</dbReference>
<accession>A0A8J3GWR1</accession>
<dbReference type="PANTHER" id="PTHR42870:SF1">
    <property type="entry name" value="NON-SPECIFIC LIPID-TRANSFER PROTEIN-LIKE 2"/>
    <property type="match status" value="1"/>
</dbReference>
<dbReference type="InterPro" id="IPR002155">
    <property type="entry name" value="Thiolase"/>
</dbReference>
<dbReference type="AlphaFoldDB" id="A0A8J3GWR1"/>
<keyword evidence="3" id="KW-0808">Transferase</keyword>
<dbReference type="PROSITE" id="PS00737">
    <property type="entry name" value="THIOLASE_2"/>
    <property type="match status" value="1"/>
</dbReference>
<dbReference type="PIRSF" id="PIRSF000429">
    <property type="entry name" value="Ac-CoA_Ac_transf"/>
    <property type="match status" value="1"/>
</dbReference>
<dbReference type="InterPro" id="IPR016039">
    <property type="entry name" value="Thiolase-like"/>
</dbReference>
<evidence type="ECO:0000259" key="8">
    <source>
        <dbReference type="Pfam" id="PF22691"/>
    </source>
</evidence>
<dbReference type="Pfam" id="PF22691">
    <property type="entry name" value="Thiolase_C_1"/>
    <property type="match status" value="1"/>
</dbReference>
<proteinExistence type="predicted"/>
<reference evidence="9" key="2">
    <citation type="submission" date="2020-09" db="EMBL/GenBank/DDBJ databases">
        <authorList>
            <person name="Sun Q."/>
            <person name="Kim S."/>
        </authorList>
    </citation>
    <scope>NUCLEOTIDE SEQUENCE</scope>
    <source>
        <strain evidence="9">KCTC 42650</strain>
    </source>
</reference>
<evidence type="ECO:0000313" key="9">
    <source>
        <dbReference type="EMBL" id="GHF45580.1"/>
    </source>
</evidence>
<evidence type="ECO:0000256" key="3">
    <source>
        <dbReference type="ARBA" id="ARBA00022679"/>
    </source>
</evidence>
<dbReference type="GO" id="GO:0006869">
    <property type="term" value="P:lipid transport"/>
    <property type="evidence" value="ECO:0007669"/>
    <property type="project" value="UniProtKB-KW"/>
</dbReference>
<dbReference type="Gene3D" id="3.40.47.10">
    <property type="match status" value="1"/>
</dbReference>
<dbReference type="EC" id="2.3.1.176" evidence="1"/>
<comment type="caution">
    <text evidence="9">The sequence shown here is derived from an EMBL/GenBank/DDBJ whole genome shotgun (WGS) entry which is preliminary data.</text>
</comment>
<dbReference type="Proteomes" id="UP000626220">
    <property type="component" value="Unassembled WGS sequence"/>
</dbReference>
<sequence>MRDVYVIGTSCTAFGKRPQDSFKALAREAYLDMLRDAGLDSGSDIEQAWFGNCGMGTFGQRNIRGQVCFTPLVREGLFPERVPMINVEGGCATASMAFHGAWKDVASGDMEMSMAIGVEKTFFAGDGGRTLEIFEGGIDQLDPEEWHSYYAEMGHEAGKPFEPNGGGGTVFMNTYAMQAAWHMKHHGTTQEQIAIAASKNHWHGSMNPKAQYRFEVSVDEALADREVSWPLTRAMCAPIGDGAAAALLVSGDRLAGMDRAVRERAIKVRGSVLTGGKYRAASEPGLSRVAAQKAYAKAGLSAADVDLVEVHDATSFCEIFQLEMLGFAEDGKGGAFVAEGHTRLGGRLPVNLSGGLVSKGHPVGATGLSMIHELALQLRSEAGERQAQKADIALAENGGGVIGFDEAACSVILLEAPGA</sequence>
<evidence type="ECO:0000313" key="10">
    <source>
        <dbReference type="Proteomes" id="UP000626220"/>
    </source>
</evidence>
<keyword evidence="2" id="KW-0813">Transport</keyword>
<name>A0A8J3GWR1_9RHOB</name>
<dbReference type="Pfam" id="PF00108">
    <property type="entry name" value="Thiolase_N"/>
    <property type="match status" value="1"/>
</dbReference>
<evidence type="ECO:0000259" key="7">
    <source>
        <dbReference type="Pfam" id="PF00108"/>
    </source>
</evidence>
<dbReference type="SUPFAM" id="SSF53901">
    <property type="entry name" value="Thiolase-like"/>
    <property type="match status" value="2"/>
</dbReference>
<evidence type="ECO:0000256" key="4">
    <source>
        <dbReference type="ARBA" id="ARBA00023055"/>
    </source>
</evidence>
<dbReference type="RefSeq" id="WP_189679590.1">
    <property type="nucleotide sequence ID" value="NZ_BNCJ01000003.1"/>
</dbReference>
<dbReference type="InterPro" id="IPR020613">
    <property type="entry name" value="Thiolase_CS"/>
</dbReference>
<dbReference type="InterPro" id="IPR055140">
    <property type="entry name" value="Thiolase_C_2"/>
</dbReference>
<organism evidence="9 10">
    <name type="scientific">Seohaeicola zhoushanensis</name>
    <dbReference type="NCBI Taxonomy" id="1569283"/>
    <lineage>
        <taxon>Bacteria</taxon>
        <taxon>Pseudomonadati</taxon>
        <taxon>Pseudomonadota</taxon>
        <taxon>Alphaproteobacteria</taxon>
        <taxon>Rhodobacterales</taxon>
        <taxon>Roseobacteraceae</taxon>
        <taxon>Seohaeicola</taxon>
    </lineage>
</organism>
<evidence type="ECO:0000256" key="6">
    <source>
        <dbReference type="ARBA" id="ARBA00032316"/>
    </source>
</evidence>
<protein>
    <recommendedName>
        <fullName evidence="1">propanoyl-CoA C-acyltransferase</fullName>
        <ecNumber evidence="1">2.3.1.176</ecNumber>
    </recommendedName>
    <alternativeName>
        <fullName evidence="6">Propanoyl-CoA C-acyltransferase</fullName>
    </alternativeName>
</protein>
<keyword evidence="4" id="KW-0445">Lipid transport</keyword>
<dbReference type="CDD" id="cd00829">
    <property type="entry name" value="SCP-x_thiolase"/>
    <property type="match status" value="1"/>
</dbReference>
<evidence type="ECO:0000256" key="2">
    <source>
        <dbReference type="ARBA" id="ARBA00022448"/>
    </source>
</evidence>
<evidence type="ECO:0000256" key="1">
    <source>
        <dbReference type="ARBA" id="ARBA00012352"/>
    </source>
</evidence>
<keyword evidence="5" id="KW-0446">Lipid-binding</keyword>